<feature type="transmembrane region" description="Helical" evidence="6">
    <location>
        <begin position="73"/>
        <end position="95"/>
    </location>
</feature>
<feature type="transmembrane region" description="Helical" evidence="6">
    <location>
        <begin position="520"/>
        <end position="543"/>
    </location>
</feature>
<evidence type="ECO:0000256" key="4">
    <source>
        <dbReference type="ARBA" id="ARBA00022989"/>
    </source>
</evidence>
<feature type="transmembrane region" description="Helical" evidence="6">
    <location>
        <begin position="350"/>
        <end position="381"/>
    </location>
</feature>
<evidence type="ECO:0000256" key="5">
    <source>
        <dbReference type="ARBA" id="ARBA00023136"/>
    </source>
</evidence>
<evidence type="ECO:0000256" key="6">
    <source>
        <dbReference type="SAM" id="Phobius"/>
    </source>
</evidence>
<dbReference type="PANTHER" id="PTHR16172:SF30">
    <property type="entry name" value="SUGAR BABY, ISOFORM C"/>
    <property type="match status" value="1"/>
</dbReference>
<dbReference type="EMBL" id="GEDC01001456">
    <property type="protein sequence ID" value="JAS35842.1"/>
    <property type="molecule type" value="Transcribed_RNA"/>
</dbReference>
<name>A0A1B6E431_9HEMI</name>
<feature type="transmembrane region" description="Helical" evidence="6">
    <location>
        <begin position="401"/>
        <end position="422"/>
    </location>
</feature>
<keyword evidence="4 6" id="KW-1133">Transmembrane helix</keyword>
<evidence type="ECO:0000313" key="8">
    <source>
        <dbReference type="EMBL" id="JAS32696.1"/>
    </source>
</evidence>
<dbReference type="EMBL" id="GEDC01004602">
    <property type="protein sequence ID" value="JAS32696.1"/>
    <property type="molecule type" value="Transcribed_RNA"/>
</dbReference>
<feature type="transmembrane region" description="Helical" evidence="6">
    <location>
        <begin position="282"/>
        <end position="299"/>
    </location>
</feature>
<proteinExistence type="inferred from homology"/>
<evidence type="ECO:0000259" key="7">
    <source>
        <dbReference type="Pfam" id="PF12832"/>
    </source>
</evidence>
<comment type="similarity">
    <text evidence="2">Belongs to the major facilitator superfamily. MFSD6 family.</text>
</comment>
<keyword evidence="3 6" id="KW-0812">Transmembrane</keyword>
<feature type="transmembrane region" description="Helical" evidence="6">
    <location>
        <begin position="41"/>
        <end position="61"/>
    </location>
</feature>
<dbReference type="PANTHER" id="PTHR16172">
    <property type="entry name" value="MAJOR FACILITATOR SUPERFAMILY DOMAIN-CONTAINING PROTEIN 6-LIKE"/>
    <property type="match status" value="1"/>
</dbReference>
<feature type="transmembrane region" description="Helical" evidence="6">
    <location>
        <begin position="429"/>
        <end position="449"/>
    </location>
</feature>
<comment type="subcellular location">
    <subcellularLocation>
        <location evidence="1">Membrane</location>
        <topology evidence="1">Multi-pass membrane protein</topology>
    </subcellularLocation>
</comment>
<feature type="transmembrane region" description="Helical" evidence="6">
    <location>
        <begin position="492"/>
        <end position="514"/>
    </location>
</feature>
<dbReference type="InterPro" id="IPR024989">
    <property type="entry name" value="MFS_assoc_dom"/>
</dbReference>
<dbReference type="AlphaFoldDB" id="A0A1B6E431"/>
<feature type="transmembrane region" description="Helical" evidence="6">
    <location>
        <begin position="311"/>
        <end position="330"/>
    </location>
</feature>
<dbReference type="SUPFAM" id="SSF103473">
    <property type="entry name" value="MFS general substrate transporter"/>
    <property type="match status" value="1"/>
</dbReference>
<feature type="transmembrane region" description="Helical" evidence="6">
    <location>
        <begin position="461"/>
        <end position="480"/>
    </location>
</feature>
<evidence type="ECO:0000256" key="2">
    <source>
        <dbReference type="ARBA" id="ARBA00005241"/>
    </source>
</evidence>
<dbReference type="GO" id="GO:0016020">
    <property type="term" value="C:membrane"/>
    <property type="evidence" value="ECO:0007669"/>
    <property type="project" value="UniProtKB-SubCell"/>
</dbReference>
<evidence type="ECO:0000313" key="9">
    <source>
        <dbReference type="EMBL" id="JAS35842.1"/>
    </source>
</evidence>
<feature type="domain" description="Major facilitator superfamily associated" evidence="7">
    <location>
        <begin position="9"/>
        <end position="523"/>
    </location>
</feature>
<feature type="transmembrane region" description="Helical" evidence="6">
    <location>
        <begin position="241"/>
        <end position="270"/>
    </location>
</feature>
<evidence type="ECO:0000256" key="1">
    <source>
        <dbReference type="ARBA" id="ARBA00004141"/>
    </source>
</evidence>
<dbReference type="InterPro" id="IPR051717">
    <property type="entry name" value="MFS_MFSD6"/>
</dbReference>
<dbReference type="Gene3D" id="1.20.1250.20">
    <property type="entry name" value="MFS general substrate transporter like domains"/>
    <property type="match status" value="3"/>
</dbReference>
<dbReference type="Pfam" id="PF12832">
    <property type="entry name" value="MFS_1_like"/>
    <property type="match status" value="1"/>
</dbReference>
<accession>A0A1B6E431</accession>
<evidence type="ECO:0000256" key="3">
    <source>
        <dbReference type="ARBA" id="ARBA00022692"/>
    </source>
</evidence>
<gene>
    <name evidence="8" type="ORF">g.35217</name>
    <name evidence="9" type="ORF">g.35219</name>
</gene>
<sequence>MILLNMDLIPMKAHFFLFNSGTAPIVPFLPTYAKQLGFSPLIVGLIYTFLPIMGMIAKPIMGVAADRFRCQKLLFQSCLLLTIISLFAILFVPAIPSESKVELHCNQESFLKICSLNNVNSSTSDPNKISYVMLNCNGNTTFLGSLCDTWGVKEYCSKLTSSEFVEDFNIEFKAKLIPYHASDLDCLFIKIASVQFDDKKWHIPYCNGKLLKSTCQMQYNSDALNQIANLSEVNLFSKYQFWILTTLLVLSWIGMAVVVSIGDAICFSLLGDFPNLYGNQRLWGAIGWGVFAILSGYLVDAFSHGKTNKDYTIVFYLMAFMLSLNLLVTFKIKYNANRFTSSISKDIGKLFLDCRIIVFCIWCILVGICTALIWNFLFIFLEELSKGSGSETKDWIKTLEGLIMAVQCFGGELPFFFLSGWILKKIGHLNAMSLVLFIFGIRFLLYSMLTDPWWCLPIELFQGFTYSILYATMASYASLVAPPGTENTVQGLVGAIFEGLGVSTGSFIGGILFSKMDGAMVFRICGSTAVLSSVLHALTHFFLKHNQQTNLLEDKGHVYQELITLNHS</sequence>
<feature type="transmembrane region" description="Helical" evidence="6">
    <location>
        <begin position="12"/>
        <end position="29"/>
    </location>
</feature>
<keyword evidence="5 6" id="KW-0472">Membrane</keyword>
<organism evidence="8">
    <name type="scientific">Clastoptera arizonana</name>
    <name type="common">Arizona spittle bug</name>
    <dbReference type="NCBI Taxonomy" id="38151"/>
    <lineage>
        <taxon>Eukaryota</taxon>
        <taxon>Metazoa</taxon>
        <taxon>Ecdysozoa</taxon>
        <taxon>Arthropoda</taxon>
        <taxon>Hexapoda</taxon>
        <taxon>Insecta</taxon>
        <taxon>Pterygota</taxon>
        <taxon>Neoptera</taxon>
        <taxon>Paraneoptera</taxon>
        <taxon>Hemiptera</taxon>
        <taxon>Auchenorrhyncha</taxon>
        <taxon>Cercopoidea</taxon>
        <taxon>Clastopteridae</taxon>
        <taxon>Clastoptera</taxon>
    </lineage>
</organism>
<dbReference type="InterPro" id="IPR036259">
    <property type="entry name" value="MFS_trans_sf"/>
</dbReference>
<protein>
    <recommendedName>
        <fullName evidence="7">Major facilitator superfamily associated domain-containing protein</fullName>
    </recommendedName>
</protein>
<reference evidence="8" key="1">
    <citation type="submission" date="2015-12" db="EMBL/GenBank/DDBJ databases">
        <title>De novo transcriptome assembly of four potential Pierce s Disease insect vectors from Arizona vineyards.</title>
        <authorList>
            <person name="Tassone E.E."/>
        </authorList>
    </citation>
    <scope>NUCLEOTIDE SEQUENCE</scope>
</reference>
<dbReference type="CDD" id="cd17335">
    <property type="entry name" value="MFS_MFSD6"/>
    <property type="match status" value="1"/>
</dbReference>